<dbReference type="EMBL" id="CAJNAP010000001">
    <property type="protein sequence ID" value="CAE6485760.1"/>
    <property type="molecule type" value="Genomic_DNA"/>
</dbReference>
<dbReference type="Proteomes" id="UP000601736">
    <property type="component" value="Unassembled WGS sequence"/>
</dbReference>
<organism evidence="1 2">
    <name type="scientific">Nitrosomonas nitrosa</name>
    <dbReference type="NCBI Taxonomy" id="52442"/>
    <lineage>
        <taxon>Bacteria</taxon>
        <taxon>Pseudomonadati</taxon>
        <taxon>Pseudomonadota</taxon>
        <taxon>Betaproteobacteria</taxon>
        <taxon>Nitrosomonadales</taxon>
        <taxon>Nitrosomonadaceae</taxon>
        <taxon>Nitrosomonas</taxon>
    </lineage>
</organism>
<dbReference type="AlphaFoldDB" id="A0A8H9D7N0"/>
<comment type="caution">
    <text evidence="1">The sequence shown here is derived from an EMBL/GenBank/DDBJ whole genome shotgun (WGS) entry which is preliminary data.</text>
</comment>
<accession>A0A8H9D7N0</accession>
<sequence>MSGASLYTETIWIFADFYMRDVYSRLFHQINAAGPVSSKTEAKIISFDQKSAIRKESADYIAWMTITKLHCLFL</sequence>
<protein>
    <submittedName>
        <fullName evidence="1">Uncharacterized protein</fullName>
    </submittedName>
</protein>
<name>A0A8H9D7N0_9PROT</name>
<gene>
    <name evidence="1" type="ORF">NMYAN_10319</name>
</gene>
<evidence type="ECO:0000313" key="2">
    <source>
        <dbReference type="Proteomes" id="UP000601736"/>
    </source>
</evidence>
<reference evidence="1" key="1">
    <citation type="submission" date="2021-02" db="EMBL/GenBank/DDBJ databases">
        <authorList>
            <person name="Han P."/>
        </authorList>
    </citation>
    <scope>NUCLEOTIDE SEQUENCE</scope>
    <source>
        <strain evidence="1">Nitrosomonas nitrosa 18-3D</strain>
    </source>
</reference>
<evidence type="ECO:0000313" key="1">
    <source>
        <dbReference type="EMBL" id="CAE6485760.1"/>
    </source>
</evidence>
<proteinExistence type="predicted"/>